<dbReference type="OrthoDB" id="9782689at2"/>
<dbReference type="RefSeq" id="WP_087478027.1">
    <property type="nucleotide sequence ID" value="NZ_CP029462.1"/>
</dbReference>
<dbReference type="SUPFAM" id="SSF101960">
    <property type="entry name" value="Stabilizer of iron transporter SufD"/>
    <property type="match status" value="1"/>
</dbReference>
<comment type="similarity">
    <text evidence="1">Belongs to the iron-sulfur cluster assembly SufBD family.</text>
</comment>
<dbReference type="AlphaFoldDB" id="A0A346AXM0"/>
<dbReference type="InterPro" id="IPR055346">
    <property type="entry name" value="Fe-S_cluster_assembly_SufBD"/>
</dbReference>
<evidence type="ECO:0000259" key="2">
    <source>
        <dbReference type="Pfam" id="PF01458"/>
    </source>
</evidence>
<protein>
    <submittedName>
        <fullName evidence="3">SufD family Fe-S cluster assembly protein</fullName>
    </submittedName>
</protein>
<dbReference type="InterPro" id="IPR000825">
    <property type="entry name" value="SUF_FeS_clus_asmbl_SufBD_core"/>
</dbReference>
<gene>
    <name evidence="3" type="ORF">DKB62_02955</name>
</gene>
<dbReference type="EMBL" id="CP029462">
    <property type="protein sequence ID" value="AXL20613.1"/>
    <property type="molecule type" value="Genomic_DNA"/>
</dbReference>
<keyword evidence="4" id="KW-1185">Reference proteome</keyword>
<dbReference type="Proteomes" id="UP000254337">
    <property type="component" value="Chromosome"/>
</dbReference>
<accession>A0A346AXM0</accession>
<name>A0A346AXM0_9FIRM</name>
<dbReference type="InterPro" id="IPR037284">
    <property type="entry name" value="SUF_FeS_clus_asmbl_SufBD_sf"/>
</dbReference>
<dbReference type="KEGG" id="meg:DKB62_02955"/>
<feature type="domain" description="SUF system FeS cluster assembly SufBD core" evidence="2">
    <location>
        <begin position="85"/>
        <end position="303"/>
    </location>
</feature>
<evidence type="ECO:0000313" key="4">
    <source>
        <dbReference type="Proteomes" id="UP000254337"/>
    </source>
</evidence>
<evidence type="ECO:0000256" key="1">
    <source>
        <dbReference type="ARBA" id="ARBA00043967"/>
    </source>
</evidence>
<dbReference type="GO" id="GO:0016226">
    <property type="term" value="P:iron-sulfur cluster assembly"/>
    <property type="evidence" value="ECO:0007669"/>
    <property type="project" value="InterPro"/>
</dbReference>
<dbReference type="Pfam" id="PF01458">
    <property type="entry name" value="SUFBD_core"/>
    <property type="match status" value="1"/>
</dbReference>
<organism evidence="3 4">
    <name type="scientific">Megasphaera stantonii</name>
    <dbReference type="NCBI Taxonomy" id="2144175"/>
    <lineage>
        <taxon>Bacteria</taxon>
        <taxon>Bacillati</taxon>
        <taxon>Bacillota</taxon>
        <taxon>Negativicutes</taxon>
        <taxon>Veillonellales</taxon>
        <taxon>Veillonellaceae</taxon>
        <taxon>Megasphaera</taxon>
    </lineage>
</organism>
<dbReference type="PANTHER" id="PTHR30508">
    <property type="entry name" value="FES CLUSTER ASSEMBLY PROTEIN SUF"/>
    <property type="match status" value="1"/>
</dbReference>
<reference evidence="3 4" key="1">
    <citation type="submission" date="2018-05" db="EMBL/GenBank/DDBJ databases">
        <title>Complete genome sequence of Megasphaera sp. AJH120T, isolated from the ceca of a chicken.</title>
        <authorList>
            <person name="Maki J."/>
            <person name="Looft T."/>
        </authorList>
    </citation>
    <scope>NUCLEOTIDE SEQUENCE [LARGE SCALE GENOMIC DNA]</scope>
    <source>
        <strain evidence="3 4">AJH120</strain>
    </source>
</reference>
<evidence type="ECO:0000313" key="3">
    <source>
        <dbReference type="EMBL" id="AXL20613.1"/>
    </source>
</evidence>
<sequence length="305" mass="33052">MDKYQEHLLEVIADLHGIPEGAYNIRSNGQSVGRASTAHIEIEPQKDRPGINVYIKPETQHEAVHIPVVLSQAGLKDVVYNDFYVGEGADVVIVAGCGIHCGSDDGSQHDGIHTFHIGKNARVRYVEKHYGDGDGKGQKIMNPETIVHMEEGSYMEMETTQIKGVDSTKRVTKADLAASATFIVKEKLMTDGVQFAETEFEVELNGKDSSTDVVSRAVARGTSHQIFRAKVIGNAQCHGHSACDSIIMDDAKISAIPELTANDTDAALIHEAAIGKIAGEQLTKLMTLGLTAEEAEEMIIQGFLK</sequence>
<dbReference type="PANTHER" id="PTHR30508:SF1">
    <property type="entry name" value="UPF0051 PROTEIN ABCI8, CHLOROPLASTIC-RELATED"/>
    <property type="match status" value="1"/>
</dbReference>
<proteinExistence type="inferred from homology"/>